<keyword evidence="3" id="KW-1185">Reference proteome</keyword>
<proteinExistence type="predicted"/>
<dbReference type="Pfam" id="PF19659">
    <property type="entry name" value="DUF6162"/>
    <property type="match status" value="1"/>
</dbReference>
<evidence type="ECO:0000256" key="1">
    <source>
        <dbReference type="SAM" id="Phobius"/>
    </source>
</evidence>
<dbReference type="STRING" id="1322246.BN4_20111"/>
<keyword evidence="1" id="KW-0812">Transmembrane</keyword>
<dbReference type="EMBL" id="FO203427">
    <property type="protein sequence ID" value="CCH50173.1"/>
    <property type="molecule type" value="Genomic_DNA"/>
</dbReference>
<protein>
    <submittedName>
        <fullName evidence="2">Uncharacterized protein</fullName>
    </submittedName>
</protein>
<gene>
    <name evidence="2" type="ordered locus">BN4_20111</name>
</gene>
<dbReference type="KEGG" id="dpi:BN4_20111"/>
<evidence type="ECO:0000313" key="2">
    <source>
        <dbReference type="EMBL" id="CCH50173.1"/>
    </source>
</evidence>
<reference evidence="3" key="2">
    <citation type="journal article" date="2013" name="Stand. Genomic Sci.">
        <title>Complete genome sequence of Desulfocapsa sulfexigens, a marine deltaproteobacterium specialized in disproportionating inorganic sulfur compounds.</title>
        <authorList>
            <person name="Finster K.W."/>
            <person name="Kjeldsen K.U."/>
            <person name="Kube M."/>
            <person name="Reinhardt R."/>
            <person name="Mussmann M."/>
            <person name="Amann R."/>
            <person name="Schreiber L."/>
        </authorList>
    </citation>
    <scope>NUCLEOTIDE SEQUENCE [LARGE SCALE GENOMIC DNA]</scope>
    <source>
        <strain evidence="3">DSM 10523 / SB164P1</strain>
    </source>
</reference>
<evidence type="ECO:0000313" key="3">
    <source>
        <dbReference type="Proteomes" id="UP000011724"/>
    </source>
</evidence>
<dbReference type="PATRIC" id="fig|879567.3.peg.3167"/>
<dbReference type="AlphaFoldDB" id="M1WY69"/>
<dbReference type="eggNOG" id="ENOG5032TC2">
    <property type="taxonomic scope" value="Bacteria"/>
</dbReference>
<dbReference type="HOGENOM" id="CLU_101377_1_0_7"/>
<dbReference type="BioCyc" id="DPIE1322246:BN4_RS14790-MONOMER"/>
<dbReference type="InterPro" id="IPR046160">
    <property type="entry name" value="DUF6162"/>
</dbReference>
<dbReference type="Proteomes" id="UP000011724">
    <property type="component" value="Chromosome"/>
</dbReference>
<name>M1WY69_PSEP2</name>
<sequence>MIMGKKHPLPLCEVIVKPSGSGLETRLVLLAALLTVIVCGGIIMVRHATATVQEAPSWQMNAFTDLRSEELATFNALYTAAPEIEAFHEDEDGRWPSVTELRAEFVPPFVQDAAWQRNGGLDWARSLISTSDKHIACYLGSPMEQDKSGSFLLIMLHGHVKKEGNAGASSHVPYEIWLHASPVAEFPDLVTDQALINAGWRVVVARKGEDEMRRTKGEGYIQ</sequence>
<organism evidence="2 3">
    <name type="scientific">Pseudodesulfovibrio piezophilus (strain DSM 21447 / JCM 15486 / C1TLV30)</name>
    <name type="common">Desulfovibrio piezophilus</name>
    <dbReference type="NCBI Taxonomy" id="1322246"/>
    <lineage>
        <taxon>Bacteria</taxon>
        <taxon>Pseudomonadati</taxon>
        <taxon>Thermodesulfobacteriota</taxon>
        <taxon>Desulfovibrionia</taxon>
        <taxon>Desulfovibrionales</taxon>
        <taxon>Desulfovibrionaceae</taxon>
    </lineage>
</organism>
<keyword evidence="1" id="KW-0472">Membrane</keyword>
<keyword evidence="1" id="KW-1133">Transmembrane helix</keyword>
<reference evidence="2 3" key="1">
    <citation type="journal article" date="2013" name="PLoS ONE">
        <title>The first genomic and proteomic characterization of a deep-sea sulfate reducer: insights into the piezophilic lifestyle of Desulfovibrio piezophilus.</title>
        <authorList>
            <person name="Pradel N."/>
            <person name="Ji B."/>
            <person name="Gimenez G."/>
            <person name="Talla E."/>
            <person name="Lenoble P."/>
            <person name="Garel M."/>
            <person name="Tamburini C."/>
            <person name="Fourquet P."/>
            <person name="Lebrun R."/>
            <person name="Bertin P."/>
            <person name="Denis Y."/>
            <person name="Pophillat M."/>
            <person name="Barbe V."/>
            <person name="Ollivier B."/>
            <person name="Dolla A."/>
        </authorList>
    </citation>
    <scope>NUCLEOTIDE SEQUENCE [LARGE SCALE GENOMIC DNA]</scope>
    <source>
        <strain evidence="3">DSM 10523 / SB164P1</strain>
    </source>
</reference>
<accession>M1WY69</accession>
<feature type="transmembrane region" description="Helical" evidence="1">
    <location>
        <begin position="27"/>
        <end position="45"/>
    </location>
</feature>